<reference evidence="2" key="1">
    <citation type="submission" date="2023-03" db="EMBL/GenBank/DDBJ databases">
        <title>Massive genome expansion in bonnet fungi (Mycena s.s.) driven by repeated elements and novel gene families across ecological guilds.</title>
        <authorList>
            <consortium name="Lawrence Berkeley National Laboratory"/>
            <person name="Harder C.B."/>
            <person name="Miyauchi S."/>
            <person name="Viragh M."/>
            <person name="Kuo A."/>
            <person name="Thoen E."/>
            <person name="Andreopoulos B."/>
            <person name="Lu D."/>
            <person name="Skrede I."/>
            <person name="Drula E."/>
            <person name="Henrissat B."/>
            <person name="Morin E."/>
            <person name="Kohler A."/>
            <person name="Barry K."/>
            <person name="LaButti K."/>
            <person name="Morin E."/>
            <person name="Salamov A."/>
            <person name="Lipzen A."/>
            <person name="Mereny Z."/>
            <person name="Hegedus B."/>
            <person name="Baldrian P."/>
            <person name="Stursova M."/>
            <person name="Weitz H."/>
            <person name="Taylor A."/>
            <person name="Grigoriev I.V."/>
            <person name="Nagy L.G."/>
            <person name="Martin F."/>
            <person name="Kauserud H."/>
        </authorList>
    </citation>
    <scope>NUCLEOTIDE SEQUENCE</scope>
    <source>
        <strain evidence="2">CBHHK173m</strain>
    </source>
</reference>
<evidence type="ECO:0000256" key="1">
    <source>
        <dbReference type="SAM" id="MobiDB-lite"/>
    </source>
</evidence>
<organism evidence="2 3">
    <name type="scientific">Mycena belliarum</name>
    <dbReference type="NCBI Taxonomy" id="1033014"/>
    <lineage>
        <taxon>Eukaryota</taxon>
        <taxon>Fungi</taxon>
        <taxon>Dikarya</taxon>
        <taxon>Basidiomycota</taxon>
        <taxon>Agaricomycotina</taxon>
        <taxon>Agaricomycetes</taxon>
        <taxon>Agaricomycetidae</taxon>
        <taxon>Agaricales</taxon>
        <taxon>Marasmiineae</taxon>
        <taxon>Mycenaceae</taxon>
        <taxon>Mycena</taxon>
    </lineage>
</organism>
<dbReference type="Proteomes" id="UP001222325">
    <property type="component" value="Unassembled WGS sequence"/>
</dbReference>
<feature type="compositionally biased region" description="Low complexity" evidence="1">
    <location>
        <begin position="170"/>
        <end position="196"/>
    </location>
</feature>
<evidence type="ECO:0000313" key="3">
    <source>
        <dbReference type="Proteomes" id="UP001222325"/>
    </source>
</evidence>
<sequence>MSRPAPQRCRARARALQHTTLPIGELFAYDVALSALRSNGTAPPALPSTQRKLTRAPRARPPPSGDSARHPLRAPLKTPRRRDTAAARRASSTRMSRASSAALQASVVGCARPAPANSSPTPPSALAFPTPPVPASESAPPRARKSSATGRIADPTIPAASPRSPPRTPPRSQSPAPQHEILGLTAIGAGSGTASACLRKGRGTRGGSSPRWRRSLPDWQAAGVGSAGNARLRWFPLRAIGVARDRPRRAGSSPARRSRECTRNSPCSAPGRRVESCKLRSGRRSR</sequence>
<feature type="region of interest" description="Disordered" evidence="1">
    <location>
        <begin position="112"/>
        <end position="227"/>
    </location>
</feature>
<name>A0AAD6TTS9_9AGAR</name>
<comment type="caution">
    <text evidence="2">The sequence shown here is derived from an EMBL/GenBank/DDBJ whole genome shotgun (WGS) entry which is preliminary data.</text>
</comment>
<proteinExistence type="predicted"/>
<feature type="compositionally biased region" description="Polar residues" evidence="1">
    <location>
        <begin position="38"/>
        <end position="51"/>
    </location>
</feature>
<feature type="region of interest" description="Disordered" evidence="1">
    <location>
        <begin position="38"/>
        <end position="100"/>
    </location>
</feature>
<dbReference type="AlphaFoldDB" id="A0AAD6TTS9"/>
<gene>
    <name evidence="2" type="ORF">B0H15DRAFT_861677</name>
</gene>
<feature type="compositionally biased region" description="Low complexity" evidence="1">
    <location>
        <begin position="87"/>
        <end position="100"/>
    </location>
</feature>
<feature type="region of interest" description="Disordered" evidence="1">
    <location>
        <begin position="242"/>
        <end position="286"/>
    </location>
</feature>
<keyword evidence="3" id="KW-1185">Reference proteome</keyword>
<evidence type="ECO:0000313" key="2">
    <source>
        <dbReference type="EMBL" id="KAJ7077384.1"/>
    </source>
</evidence>
<dbReference type="EMBL" id="JARJCN010000073">
    <property type="protein sequence ID" value="KAJ7077384.1"/>
    <property type="molecule type" value="Genomic_DNA"/>
</dbReference>
<feature type="compositionally biased region" description="Low complexity" evidence="1">
    <location>
        <begin position="112"/>
        <end position="127"/>
    </location>
</feature>
<protein>
    <submittedName>
        <fullName evidence="2">Uncharacterized protein</fullName>
    </submittedName>
</protein>
<accession>A0AAD6TTS9</accession>